<sequence>MMLKQLAFAIALLAAPAVANSADGAKTYDLLFRNGTLDEISRDKTLFYHREVTNALKPEAGERDTGDIALNFSTDEDGMLKISFHKEDKMRGMGRFPASVGNPMIMVFYESVIRDMAESAGGSPFYIRNRVKDALIQTSEVIEGEAEVDGRMVATKTVSLFPFKDDPNRDRMQGFGDLEMQVVMSEDVPGWYLSMTADAPGAGDGPVYHSEITFDTLGETR</sequence>
<evidence type="ECO:0008006" key="4">
    <source>
        <dbReference type="Google" id="ProtNLM"/>
    </source>
</evidence>
<proteinExistence type="predicted"/>
<evidence type="ECO:0000256" key="1">
    <source>
        <dbReference type="SAM" id="SignalP"/>
    </source>
</evidence>
<protein>
    <recommendedName>
        <fullName evidence="4">DUF3108 domain-containing protein</fullName>
    </recommendedName>
</protein>
<accession>A0A1W2A4S3</accession>
<dbReference type="AlphaFoldDB" id="A0A1W2A4S3"/>
<evidence type="ECO:0000313" key="2">
    <source>
        <dbReference type="EMBL" id="SMC55472.1"/>
    </source>
</evidence>
<evidence type="ECO:0000313" key="3">
    <source>
        <dbReference type="Proteomes" id="UP000192330"/>
    </source>
</evidence>
<dbReference type="Proteomes" id="UP000192330">
    <property type="component" value="Unassembled WGS sequence"/>
</dbReference>
<reference evidence="2 3" key="1">
    <citation type="submission" date="2017-04" db="EMBL/GenBank/DDBJ databases">
        <authorList>
            <person name="Afonso C.L."/>
            <person name="Miller P.J."/>
            <person name="Scott M.A."/>
            <person name="Spackman E."/>
            <person name="Goraichik I."/>
            <person name="Dimitrov K.M."/>
            <person name="Suarez D.L."/>
            <person name="Swayne D.E."/>
        </authorList>
    </citation>
    <scope>NUCLEOTIDE SEQUENCE [LARGE SCALE GENOMIC DNA]</scope>
    <source>
        <strain evidence="2 3">CGMCC 1.12644</strain>
    </source>
</reference>
<keyword evidence="3" id="KW-1185">Reference proteome</keyword>
<keyword evidence="1" id="KW-0732">Signal</keyword>
<dbReference type="STRING" id="1387277.SAMN06295998_102385"/>
<feature type="chain" id="PRO_5012484155" description="DUF3108 domain-containing protein" evidence="1">
    <location>
        <begin position="22"/>
        <end position="221"/>
    </location>
</feature>
<name>A0A1W2A4S3_9RHOB</name>
<feature type="signal peptide" evidence="1">
    <location>
        <begin position="1"/>
        <end position="21"/>
    </location>
</feature>
<organism evidence="2 3">
    <name type="scientific">Primorskyibacter flagellatus</name>
    <dbReference type="NCBI Taxonomy" id="1387277"/>
    <lineage>
        <taxon>Bacteria</taxon>
        <taxon>Pseudomonadati</taxon>
        <taxon>Pseudomonadota</taxon>
        <taxon>Alphaproteobacteria</taxon>
        <taxon>Rhodobacterales</taxon>
        <taxon>Roseobacteraceae</taxon>
        <taxon>Primorskyibacter</taxon>
    </lineage>
</organism>
<dbReference type="EMBL" id="FWYD01000002">
    <property type="protein sequence ID" value="SMC55472.1"/>
    <property type="molecule type" value="Genomic_DNA"/>
</dbReference>
<dbReference type="RefSeq" id="WP_143514489.1">
    <property type="nucleotide sequence ID" value="NZ_FWYD01000002.1"/>
</dbReference>
<gene>
    <name evidence="2" type="ORF">SAMN06295998_102385</name>
</gene>
<dbReference type="OrthoDB" id="5801444at2"/>